<sequence length="109" mass="13133">MKSSEMESELYCITCNEETPHIISYVNSKLESVKCEECERTMKIQRNIMKEFYKEVYDRISTKPSRITTEYKENLSGFLYKIPVRVISKPYRIMNDLNESRKVIKRYKQ</sequence>
<gene>
    <name evidence="1" type="ORF">C3744_17475</name>
</gene>
<dbReference type="EMBL" id="PQWM01000017">
    <property type="protein sequence ID" value="RDZ12798.1"/>
    <property type="molecule type" value="Genomic_DNA"/>
</dbReference>
<name>A0A3D8WZV9_PRIMG</name>
<evidence type="ECO:0000313" key="2">
    <source>
        <dbReference type="Proteomes" id="UP000256519"/>
    </source>
</evidence>
<protein>
    <submittedName>
        <fullName evidence="1">Bh protein</fullName>
    </submittedName>
</protein>
<dbReference type="AlphaFoldDB" id="A0A3D8WZV9"/>
<proteinExistence type="predicted"/>
<organism evidence="1 2">
    <name type="scientific">Priestia megaterium</name>
    <name type="common">Bacillus megaterium</name>
    <dbReference type="NCBI Taxonomy" id="1404"/>
    <lineage>
        <taxon>Bacteria</taxon>
        <taxon>Bacillati</taxon>
        <taxon>Bacillota</taxon>
        <taxon>Bacilli</taxon>
        <taxon>Bacillales</taxon>
        <taxon>Bacillaceae</taxon>
        <taxon>Priestia</taxon>
    </lineage>
</organism>
<reference evidence="1 2" key="1">
    <citation type="journal article" date="2018" name="Appl. Environ. Microbiol.">
        <title>Antimicrobial susceptibility testing and tentative epidemiological cut-off values of five Bacillus species relevant for use as animal feed additives or for plant protection.</title>
        <authorList>
            <person name="Agerso Y."/>
            <person name="Stuer-Lauridsen B."/>
            <person name="Bjerre K."/>
            <person name="Jensen M.G."/>
            <person name="Johansen E."/>
            <person name="Bennedsen M."/>
            <person name="Brockmann E."/>
            <person name="Nielsen B."/>
        </authorList>
    </citation>
    <scope>NUCLEOTIDE SEQUENCE [LARGE SCALE GENOMIC DNA]</scope>
    <source>
        <strain evidence="1 2">CHCC20162</strain>
    </source>
</reference>
<accession>A0A3D8WZV9</accession>
<dbReference type="Proteomes" id="UP000256519">
    <property type="component" value="Unassembled WGS sequence"/>
</dbReference>
<evidence type="ECO:0000313" key="1">
    <source>
        <dbReference type="EMBL" id="RDZ12798.1"/>
    </source>
</evidence>
<dbReference type="RefSeq" id="WP_057275494.1">
    <property type="nucleotide sequence ID" value="NZ_CP187636.1"/>
</dbReference>
<comment type="caution">
    <text evidence="1">The sequence shown here is derived from an EMBL/GenBank/DDBJ whole genome shotgun (WGS) entry which is preliminary data.</text>
</comment>